<evidence type="ECO:0000256" key="2">
    <source>
        <dbReference type="ARBA" id="ARBA00022448"/>
    </source>
</evidence>
<dbReference type="EMBL" id="JAPEVB010000002">
    <property type="protein sequence ID" value="KAJ4393842.1"/>
    <property type="molecule type" value="Genomic_DNA"/>
</dbReference>
<dbReference type="OrthoDB" id="10262656at2759"/>
<keyword evidence="10" id="KW-1185">Reference proteome</keyword>
<feature type="transmembrane region" description="Helical" evidence="7">
    <location>
        <begin position="64"/>
        <end position="86"/>
    </location>
</feature>
<dbReference type="InterPro" id="IPR011701">
    <property type="entry name" value="MFS"/>
</dbReference>
<comment type="caution">
    <text evidence="9">The sequence shown here is derived from an EMBL/GenBank/DDBJ whole genome shotgun (WGS) entry which is preliminary data.</text>
</comment>
<dbReference type="InterPro" id="IPR020846">
    <property type="entry name" value="MFS_dom"/>
</dbReference>
<feature type="domain" description="Major facilitator superfamily (MFS) profile" evidence="8">
    <location>
        <begin position="28"/>
        <end position="550"/>
    </location>
</feature>
<evidence type="ECO:0000313" key="10">
    <source>
        <dbReference type="Proteomes" id="UP001140453"/>
    </source>
</evidence>
<dbReference type="AlphaFoldDB" id="A0A9W8YWE3"/>
<dbReference type="Pfam" id="PF07690">
    <property type="entry name" value="MFS_1"/>
    <property type="match status" value="1"/>
</dbReference>
<evidence type="ECO:0000256" key="5">
    <source>
        <dbReference type="ARBA" id="ARBA00023136"/>
    </source>
</evidence>
<dbReference type="PROSITE" id="PS50850">
    <property type="entry name" value="MFS"/>
    <property type="match status" value="1"/>
</dbReference>
<accession>A0A9W8YWE3</accession>
<feature type="transmembrane region" description="Helical" evidence="7">
    <location>
        <begin position="420"/>
        <end position="440"/>
    </location>
</feature>
<feature type="region of interest" description="Disordered" evidence="6">
    <location>
        <begin position="1"/>
        <end position="20"/>
    </location>
</feature>
<keyword evidence="4 7" id="KW-1133">Transmembrane helix</keyword>
<dbReference type="SUPFAM" id="SSF103473">
    <property type="entry name" value="MFS general substrate transporter"/>
    <property type="match status" value="1"/>
</dbReference>
<evidence type="ECO:0000256" key="7">
    <source>
        <dbReference type="SAM" id="Phobius"/>
    </source>
</evidence>
<feature type="transmembrane region" description="Helical" evidence="7">
    <location>
        <begin position="525"/>
        <end position="545"/>
    </location>
</feature>
<name>A0A9W8YWE3_9PEZI</name>
<feature type="transmembrane region" description="Helical" evidence="7">
    <location>
        <begin position="495"/>
        <end position="519"/>
    </location>
</feature>
<evidence type="ECO:0000256" key="1">
    <source>
        <dbReference type="ARBA" id="ARBA00004141"/>
    </source>
</evidence>
<dbReference type="Gene3D" id="1.20.1250.20">
    <property type="entry name" value="MFS general substrate transporter like domains"/>
    <property type="match status" value="1"/>
</dbReference>
<evidence type="ECO:0000256" key="3">
    <source>
        <dbReference type="ARBA" id="ARBA00022692"/>
    </source>
</evidence>
<keyword evidence="3 7" id="KW-0812">Transmembrane</keyword>
<dbReference type="PANTHER" id="PTHR23504">
    <property type="entry name" value="MAJOR FACILITATOR SUPERFAMILY DOMAIN-CONTAINING PROTEIN 10"/>
    <property type="match status" value="1"/>
</dbReference>
<evidence type="ECO:0000259" key="8">
    <source>
        <dbReference type="PROSITE" id="PS50850"/>
    </source>
</evidence>
<evidence type="ECO:0000256" key="6">
    <source>
        <dbReference type="SAM" id="MobiDB-lite"/>
    </source>
</evidence>
<keyword evidence="2" id="KW-0813">Transport</keyword>
<feature type="transmembrane region" description="Helical" evidence="7">
    <location>
        <begin position="332"/>
        <end position="357"/>
    </location>
</feature>
<feature type="transmembrane region" description="Helical" evidence="7">
    <location>
        <begin position="29"/>
        <end position="52"/>
    </location>
</feature>
<feature type="compositionally biased region" description="Basic and acidic residues" evidence="6">
    <location>
        <begin position="1"/>
        <end position="11"/>
    </location>
</feature>
<comment type="subcellular location">
    <subcellularLocation>
        <location evidence="1">Membrane</location>
        <topology evidence="1">Multi-pass membrane protein</topology>
    </subcellularLocation>
</comment>
<dbReference type="InterPro" id="IPR036259">
    <property type="entry name" value="MFS_trans_sf"/>
</dbReference>
<evidence type="ECO:0000313" key="9">
    <source>
        <dbReference type="EMBL" id="KAJ4393842.1"/>
    </source>
</evidence>
<organism evidence="9 10">
    <name type="scientific">Gnomoniopsis smithogilvyi</name>
    <dbReference type="NCBI Taxonomy" id="1191159"/>
    <lineage>
        <taxon>Eukaryota</taxon>
        <taxon>Fungi</taxon>
        <taxon>Dikarya</taxon>
        <taxon>Ascomycota</taxon>
        <taxon>Pezizomycotina</taxon>
        <taxon>Sordariomycetes</taxon>
        <taxon>Sordariomycetidae</taxon>
        <taxon>Diaporthales</taxon>
        <taxon>Gnomoniaceae</taxon>
        <taxon>Gnomoniopsis</taxon>
    </lineage>
</organism>
<feature type="transmembrane region" description="Helical" evidence="7">
    <location>
        <begin position="201"/>
        <end position="223"/>
    </location>
</feature>
<gene>
    <name evidence="9" type="ORF">N0V93_003057</name>
</gene>
<evidence type="ECO:0000256" key="4">
    <source>
        <dbReference type="ARBA" id="ARBA00022989"/>
    </source>
</evidence>
<feature type="transmembrane region" description="Helical" evidence="7">
    <location>
        <begin position="391"/>
        <end position="413"/>
    </location>
</feature>
<protein>
    <recommendedName>
        <fullName evidence="8">Major facilitator superfamily (MFS) profile domain-containing protein</fullName>
    </recommendedName>
</protein>
<feature type="transmembrane region" description="Helical" evidence="7">
    <location>
        <begin position="460"/>
        <end position="483"/>
    </location>
</feature>
<proteinExistence type="predicted"/>
<dbReference type="PANTHER" id="PTHR23504:SF2">
    <property type="entry name" value="TRANSPORTER, PUTATIVE (AFU_ORTHOLOGUE AFUA_8G04150)-RELATED"/>
    <property type="match status" value="1"/>
</dbReference>
<reference evidence="9" key="1">
    <citation type="submission" date="2022-10" db="EMBL/GenBank/DDBJ databases">
        <title>Tapping the CABI collections for fungal endophytes: first genome assemblies for Collariella, Neodidymelliopsis, Ascochyta clinopodiicola, Didymella pomorum, Didymosphaeria variabile, Neocosmospora piperis and Neocucurbitaria cava.</title>
        <authorList>
            <person name="Hill R."/>
        </authorList>
    </citation>
    <scope>NUCLEOTIDE SEQUENCE</scope>
    <source>
        <strain evidence="9">IMI 355082</strain>
    </source>
</reference>
<feature type="transmembrane region" description="Helical" evidence="7">
    <location>
        <begin position="163"/>
        <end position="181"/>
    </location>
</feature>
<dbReference type="Proteomes" id="UP001140453">
    <property type="component" value="Unassembled WGS sequence"/>
</dbReference>
<keyword evidence="5 7" id="KW-0472">Membrane</keyword>
<dbReference type="GO" id="GO:0022857">
    <property type="term" value="F:transmembrane transporter activity"/>
    <property type="evidence" value="ECO:0007669"/>
    <property type="project" value="InterPro"/>
</dbReference>
<sequence length="589" mass="63937">MPQHHPEDGHRSKQAATKKKNDDFPTYQLTILAICRFSEPIAFNSILAYTYIMVQDLNGSDANASFYAGLLVSAYAVAEALTAMIWGTISDRYGRKPVVLIGLCGVAISSLLFGLAKQYWVALLARFIGGSLNGNVSVMQTMVAEMVIDTPQHEPKAYAVQPFVWILGSIIGSAMGGFLAQPAKFYPTYFSEDGLFGLYPYLLPNLVAVVVIVLAVIQGIIFLDETNPRFKKQRHHQASTVDAEEEEDDETSPLIRIVSQPKSISESIHQGAPFFGEEGLPTTTDQRFDIRRNSFGTMHNISVHPDVHDLHPNQPQDSAQVEEPQKAVNFGVVMFILVLVTAAFHQMAFGAILPIYLLDSPSYNSTSSAPATAFKPHLDLTGGMGFSLHDVGTYLAVNGFIALFIQGVIFPVFVEWAGVWLSFLLPTLIYPACYVVMPLLSLLRTDSSTGTDESWLLPAGIYTTMFFQNIFGIIATPCALILLKNACPSPLVLGRVNGLAMSAVCAARTVSSPLVGVVYDAGGSAAAWGFCAVVAGIGALQLLWVPREAAGLADDEAEVHVENILVGHGHAVDENAIEDDDDEEDYRRT</sequence>
<dbReference type="GO" id="GO:0016020">
    <property type="term" value="C:membrane"/>
    <property type="evidence" value="ECO:0007669"/>
    <property type="project" value="UniProtKB-SubCell"/>
</dbReference>
<feature type="transmembrane region" description="Helical" evidence="7">
    <location>
        <begin position="98"/>
        <end position="116"/>
    </location>
</feature>